<dbReference type="Pfam" id="PF00126">
    <property type="entry name" value="HTH_1"/>
    <property type="match status" value="1"/>
</dbReference>
<protein>
    <submittedName>
        <fullName evidence="6">Transcriptional regulator LysR family</fullName>
    </submittedName>
</protein>
<dbReference type="EMBL" id="CP001810">
    <property type="protein sequence ID" value="ADL33816.1"/>
    <property type="molecule type" value="Genomic_DNA"/>
</dbReference>
<evidence type="ECO:0000313" key="6">
    <source>
        <dbReference type="EMBL" id="ADL33816.1"/>
    </source>
</evidence>
<dbReference type="Proteomes" id="UP000001299">
    <property type="component" value="Chromosome 1"/>
</dbReference>
<dbReference type="Gene3D" id="1.10.10.10">
    <property type="entry name" value="Winged helix-like DNA-binding domain superfamily/Winged helix DNA-binding domain"/>
    <property type="match status" value="1"/>
</dbReference>
<sequence>MTILQLKYIIAIDEECSMRRAADRLYVSQPGLSSAVRDLESELGIQIFERVHNGVVTTPAGASFIAYARSAVEQFEKVEEKYLNAGNHKPTFSVSMQHYTIAVNAFIDTVKEFDLKEYQFYIRETQTSEVIEDVKTLKSEVGVIALSDFNKNTFKKIFADASLEFHELFTRNTYLYLSSHHPLADREVISLDELEDYPCMVFDQGDNTSFYYREEALATYDYKKIISTNERATSIELMLGLNGYAVGAAMLGDSLNSSEIKAIKLKEEENLTFGYIVRKGTQLSEMAQVFVNKLQG</sequence>
<keyword evidence="3" id="KW-0238">DNA-binding</keyword>
<evidence type="ECO:0000256" key="1">
    <source>
        <dbReference type="ARBA" id="ARBA00009437"/>
    </source>
</evidence>
<dbReference type="PANTHER" id="PTHR30346">
    <property type="entry name" value="TRANSCRIPTIONAL DUAL REGULATOR HCAR-RELATED"/>
    <property type="match status" value="1"/>
</dbReference>
<evidence type="ECO:0000256" key="3">
    <source>
        <dbReference type="ARBA" id="ARBA00023125"/>
    </source>
</evidence>
<keyword evidence="7" id="KW-1185">Reference proteome</keyword>
<proteinExistence type="inferred from homology"/>
<evidence type="ECO:0000256" key="4">
    <source>
        <dbReference type="ARBA" id="ARBA00023163"/>
    </source>
</evidence>
<dbReference type="KEGG" id="bpb:bpr_I1076"/>
<dbReference type="PANTHER" id="PTHR30346:SF0">
    <property type="entry name" value="HCA OPERON TRANSCRIPTIONAL ACTIVATOR HCAR"/>
    <property type="match status" value="1"/>
</dbReference>
<dbReference type="InterPro" id="IPR036390">
    <property type="entry name" value="WH_DNA-bd_sf"/>
</dbReference>
<dbReference type="SUPFAM" id="SSF53850">
    <property type="entry name" value="Periplasmic binding protein-like II"/>
    <property type="match status" value="1"/>
</dbReference>
<dbReference type="Gene3D" id="3.40.190.290">
    <property type="match status" value="1"/>
</dbReference>
<dbReference type="CDD" id="cd05466">
    <property type="entry name" value="PBP2_LTTR_substrate"/>
    <property type="match status" value="1"/>
</dbReference>
<dbReference type="Pfam" id="PF03466">
    <property type="entry name" value="LysR_substrate"/>
    <property type="match status" value="1"/>
</dbReference>
<dbReference type="STRING" id="515622.bpr_I1076"/>
<dbReference type="AlphaFoldDB" id="E0S1Z1"/>
<dbReference type="SUPFAM" id="SSF46785">
    <property type="entry name" value="Winged helix' DNA-binding domain"/>
    <property type="match status" value="1"/>
</dbReference>
<dbReference type="GO" id="GO:0003700">
    <property type="term" value="F:DNA-binding transcription factor activity"/>
    <property type="evidence" value="ECO:0007669"/>
    <property type="project" value="InterPro"/>
</dbReference>
<reference evidence="6 7" key="1">
    <citation type="journal article" date="2010" name="PLoS ONE">
        <title>The glycobiome of the rumen bacterium Butyrivibrio proteoclasticus B316(T) highlights adaptation to a polysaccharide-rich environment.</title>
        <authorList>
            <person name="Kelly W.J."/>
            <person name="Leahy S.C."/>
            <person name="Altermann E."/>
            <person name="Yeoman C.J."/>
            <person name="Dunne J.C."/>
            <person name="Kong Z."/>
            <person name="Pacheco D.M."/>
            <person name="Li D."/>
            <person name="Noel S.J."/>
            <person name="Moon C.D."/>
            <person name="Cookson A.L."/>
            <person name="Attwood G.T."/>
        </authorList>
    </citation>
    <scope>NUCLEOTIDE SEQUENCE [LARGE SCALE GENOMIC DNA]</scope>
    <source>
        <strain evidence="7">ATCC 51982 / DSM 14932 / B316</strain>
    </source>
</reference>
<evidence type="ECO:0000259" key="5">
    <source>
        <dbReference type="PROSITE" id="PS50931"/>
    </source>
</evidence>
<keyword evidence="4" id="KW-0804">Transcription</keyword>
<feature type="domain" description="HTH lysR-type" evidence="5">
    <location>
        <begin position="1"/>
        <end position="58"/>
    </location>
</feature>
<name>E0S1Z1_BUTPB</name>
<dbReference type="PRINTS" id="PR00039">
    <property type="entry name" value="HTHLYSR"/>
</dbReference>
<comment type="similarity">
    <text evidence="1">Belongs to the LysR transcriptional regulatory family.</text>
</comment>
<dbReference type="GO" id="GO:0032993">
    <property type="term" value="C:protein-DNA complex"/>
    <property type="evidence" value="ECO:0007669"/>
    <property type="project" value="TreeGrafter"/>
</dbReference>
<gene>
    <name evidence="6" type="ordered locus">bpr_I1076</name>
</gene>
<accession>E0S1Z1</accession>
<evidence type="ECO:0000256" key="2">
    <source>
        <dbReference type="ARBA" id="ARBA00023015"/>
    </source>
</evidence>
<keyword evidence="2" id="KW-0805">Transcription regulation</keyword>
<dbReference type="InterPro" id="IPR036388">
    <property type="entry name" value="WH-like_DNA-bd_sf"/>
</dbReference>
<dbReference type="GO" id="GO:0003677">
    <property type="term" value="F:DNA binding"/>
    <property type="evidence" value="ECO:0007669"/>
    <property type="project" value="UniProtKB-KW"/>
</dbReference>
<dbReference type="InterPro" id="IPR000847">
    <property type="entry name" value="LysR_HTH_N"/>
</dbReference>
<dbReference type="InterPro" id="IPR005119">
    <property type="entry name" value="LysR_subst-bd"/>
</dbReference>
<evidence type="ECO:0000313" key="7">
    <source>
        <dbReference type="Proteomes" id="UP000001299"/>
    </source>
</evidence>
<dbReference type="eggNOG" id="COG0583">
    <property type="taxonomic scope" value="Bacteria"/>
</dbReference>
<dbReference type="HOGENOM" id="CLU_039613_32_2_9"/>
<dbReference type="RefSeq" id="WP_013280472.1">
    <property type="nucleotide sequence ID" value="NC_014387.1"/>
</dbReference>
<organism evidence="6 7">
    <name type="scientific">Butyrivibrio proteoclasticus (strain ATCC 51982 / DSM 14932 / B316)</name>
    <name type="common">Clostridium proteoclasticum</name>
    <dbReference type="NCBI Taxonomy" id="515622"/>
    <lineage>
        <taxon>Bacteria</taxon>
        <taxon>Bacillati</taxon>
        <taxon>Bacillota</taxon>
        <taxon>Clostridia</taxon>
        <taxon>Lachnospirales</taxon>
        <taxon>Lachnospiraceae</taxon>
        <taxon>Butyrivibrio</taxon>
    </lineage>
</organism>
<dbReference type="PROSITE" id="PS50931">
    <property type="entry name" value="HTH_LYSR"/>
    <property type="match status" value="1"/>
</dbReference>
<dbReference type="FunFam" id="1.10.10.10:FF:000001">
    <property type="entry name" value="LysR family transcriptional regulator"/>
    <property type="match status" value="1"/>
</dbReference>